<proteinExistence type="predicted"/>
<feature type="compositionally biased region" description="Polar residues" evidence="1">
    <location>
        <begin position="98"/>
        <end position="109"/>
    </location>
</feature>
<sequence>MHHDDLDLTDDLSDVATLLRQQRAELNGLELDHIKQRAMGLGPRSSTSSSTRKSTFMRSRSLVTALLASGIFITGGSTALGVSGLVASDSASVAQYGTVNPTGTGQTLGATKEEEKDDFDNANAKPSKGETLGETAENGAPKGQVRGATNSSPNTIQPARQLAATSANGEKLPFTGFAAVPILLLGLALLASGVFLRRFGQHSPSEL</sequence>
<feature type="compositionally biased region" description="Polar residues" evidence="1">
    <location>
        <begin position="147"/>
        <end position="157"/>
    </location>
</feature>
<dbReference type="AlphaFoldDB" id="A0A6J4TDM8"/>
<name>A0A6J4TDM8_9ACTN</name>
<reference evidence="3" key="1">
    <citation type="submission" date="2020-02" db="EMBL/GenBank/DDBJ databases">
        <authorList>
            <person name="Meier V. D."/>
        </authorList>
    </citation>
    <scope>NUCLEOTIDE SEQUENCE</scope>
    <source>
        <strain evidence="3">AVDCRST_MAG53</strain>
    </source>
</reference>
<keyword evidence="2" id="KW-0472">Membrane</keyword>
<feature type="transmembrane region" description="Helical" evidence="2">
    <location>
        <begin position="62"/>
        <end position="87"/>
    </location>
</feature>
<feature type="transmembrane region" description="Helical" evidence="2">
    <location>
        <begin position="174"/>
        <end position="196"/>
    </location>
</feature>
<evidence type="ECO:0000256" key="1">
    <source>
        <dbReference type="SAM" id="MobiDB-lite"/>
    </source>
</evidence>
<protein>
    <submittedName>
        <fullName evidence="3">Uncharacterized protein</fullName>
    </submittedName>
</protein>
<evidence type="ECO:0000256" key="2">
    <source>
        <dbReference type="SAM" id="Phobius"/>
    </source>
</evidence>
<keyword evidence="2" id="KW-0812">Transmembrane</keyword>
<gene>
    <name evidence="3" type="ORF">AVDCRST_MAG53-3239</name>
</gene>
<evidence type="ECO:0000313" key="3">
    <source>
        <dbReference type="EMBL" id="CAA9520050.1"/>
    </source>
</evidence>
<organism evidence="3">
    <name type="scientific">uncultured Solirubrobacteraceae bacterium</name>
    <dbReference type="NCBI Taxonomy" id="1162706"/>
    <lineage>
        <taxon>Bacteria</taxon>
        <taxon>Bacillati</taxon>
        <taxon>Actinomycetota</taxon>
        <taxon>Thermoleophilia</taxon>
        <taxon>Solirubrobacterales</taxon>
        <taxon>Solirubrobacteraceae</taxon>
        <taxon>environmental samples</taxon>
    </lineage>
</organism>
<feature type="region of interest" description="Disordered" evidence="1">
    <location>
        <begin position="98"/>
        <end position="157"/>
    </location>
</feature>
<accession>A0A6J4TDM8</accession>
<keyword evidence="2" id="KW-1133">Transmembrane helix</keyword>
<dbReference type="EMBL" id="CADCVR010000101">
    <property type="protein sequence ID" value="CAA9520050.1"/>
    <property type="molecule type" value="Genomic_DNA"/>
</dbReference>